<accession>A0A1G6XX01</accession>
<dbReference type="InterPro" id="IPR029063">
    <property type="entry name" value="SAM-dependent_MTases_sf"/>
</dbReference>
<keyword evidence="1" id="KW-0808">Transferase</keyword>
<dbReference type="PANTHER" id="PTHR43167">
    <property type="entry name" value="PUTATIVE (AFU_ORTHOLOGUE AFUA_6G01830)-RELATED"/>
    <property type="match status" value="1"/>
</dbReference>
<dbReference type="STRING" id="659014.SAMN04487996_102285"/>
<dbReference type="Gene3D" id="3.40.50.150">
    <property type="entry name" value="Vaccinia Virus protein VP39"/>
    <property type="match status" value="1"/>
</dbReference>
<gene>
    <name evidence="1" type="ORF">SAMN04487996_102285</name>
</gene>
<sequence length="192" mass="21195">MNQDIRQPLPAAYLSIDEATKASGFTMASDIYTCSLLKTLAASKPGSKFLELGTGTGLSTAWILDGMDAHSTLVSIDNDAGFLEIAENHLGGDPRLSLVHTEGEDWVNAHLDEKYDYIFADTWHGKYLLLDEVLNMLNPGAFYIIDDMLPQPNWPEGHDQKALNLIEYLDSRNDLAVTKQVWATGIILAVKL</sequence>
<evidence type="ECO:0000313" key="2">
    <source>
        <dbReference type="Proteomes" id="UP000198748"/>
    </source>
</evidence>
<dbReference type="GO" id="GO:0008168">
    <property type="term" value="F:methyltransferase activity"/>
    <property type="evidence" value="ECO:0007669"/>
    <property type="project" value="UniProtKB-KW"/>
</dbReference>
<dbReference type="AlphaFoldDB" id="A0A1G6XX01"/>
<dbReference type="GO" id="GO:0032259">
    <property type="term" value="P:methylation"/>
    <property type="evidence" value="ECO:0007669"/>
    <property type="project" value="UniProtKB-KW"/>
</dbReference>
<proteinExistence type="predicted"/>
<dbReference type="OrthoDB" id="484536at2"/>
<organism evidence="1 2">
    <name type="scientific">Dyadobacter soli</name>
    <dbReference type="NCBI Taxonomy" id="659014"/>
    <lineage>
        <taxon>Bacteria</taxon>
        <taxon>Pseudomonadati</taxon>
        <taxon>Bacteroidota</taxon>
        <taxon>Cytophagia</taxon>
        <taxon>Cytophagales</taxon>
        <taxon>Spirosomataceae</taxon>
        <taxon>Dyadobacter</taxon>
    </lineage>
</organism>
<dbReference type="Proteomes" id="UP000198748">
    <property type="component" value="Unassembled WGS sequence"/>
</dbReference>
<reference evidence="2" key="1">
    <citation type="submission" date="2016-10" db="EMBL/GenBank/DDBJ databases">
        <authorList>
            <person name="Varghese N."/>
            <person name="Submissions S."/>
        </authorList>
    </citation>
    <scope>NUCLEOTIDE SEQUENCE [LARGE SCALE GENOMIC DNA]</scope>
    <source>
        <strain evidence="2">DSM 25329</strain>
    </source>
</reference>
<keyword evidence="1" id="KW-0489">Methyltransferase</keyword>
<name>A0A1G6XX01_9BACT</name>
<dbReference type="CDD" id="cd02440">
    <property type="entry name" value="AdoMet_MTases"/>
    <property type="match status" value="1"/>
</dbReference>
<dbReference type="EMBL" id="FNAN01000002">
    <property type="protein sequence ID" value="SDD82699.1"/>
    <property type="molecule type" value="Genomic_DNA"/>
</dbReference>
<dbReference type="SUPFAM" id="SSF53335">
    <property type="entry name" value="S-adenosyl-L-methionine-dependent methyltransferases"/>
    <property type="match status" value="1"/>
</dbReference>
<keyword evidence="2" id="KW-1185">Reference proteome</keyword>
<protein>
    <submittedName>
        <fullName evidence="1">Predicted O-methyltransferase YrrM</fullName>
    </submittedName>
</protein>
<dbReference type="RefSeq" id="WP_090146810.1">
    <property type="nucleotide sequence ID" value="NZ_FNAN01000002.1"/>
</dbReference>
<dbReference type="PANTHER" id="PTHR43167:SF1">
    <property type="entry name" value="PUTATIVE (AFU_ORTHOLOGUE AFUA_6G01830)-RELATED"/>
    <property type="match status" value="1"/>
</dbReference>
<dbReference type="Pfam" id="PF13578">
    <property type="entry name" value="Methyltransf_24"/>
    <property type="match status" value="1"/>
</dbReference>
<evidence type="ECO:0000313" key="1">
    <source>
        <dbReference type="EMBL" id="SDD82699.1"/>
    </source>
</evidence>